<name>A0A2M6T0Y4_9BACT</name>
<dbReference type="SUPFAM" id="SSF55729">
    <property type="entry name" value="Acyl-CoA N-acyltransferases (Nat)"/>
    <property type="match status" value="1"/>
</dbReference>
<evidence type="ECO:0000313" key="3">
    <source>
        <dbReference type="Proteomes" id="UP000229390"/>
    </source>
</evidence>
<gene>
    <name evidence="2" type="ORF">COT34_00790</name>
</gene>
<sequence>MFKQGIVEKFKINDKKVVFRYPIAKENIADLLALINSLIEERAMISLQKKVTPKEEKAWLINNLKEIKKKEKVLFLVEVDGKIMGNAEVKTGKDATKHVGNLGILLRKEIRGQGIGKKLLKTIIREAEKALKVKIITLSVFSTNKVAKGVYRKVGFKEVGKIKKGINHYGKFLDDVVMAKYL</sequence>
<proteinExistence type="predicted"/>
<comment type="caution">
    <text evidence="2">The sequence shown here is derived from an EMBL/GenBank/DDBJ whole genome shotgun (WGS) entry which is preliminary data.</text>
</comment>
<reference evidence="3" key="1">
    <citation type="submission" date="2017-09" db="EMBL/GenBank/DDBJ databases">
        <title>Depth-based differentiation of microbial function through sediment-hosted aquifers and enrichment of novel symbionts in the deep terrestrial subsurface.</title>
        <authorList>
            <person name="Probst A.J."/>
            <person name="Ladd B."/>
            <person name="Jarett J.K."/>
            <person name="Geller-Mcgrath D.E."/>
            <person name="Sieber C.M.K."/>
            <person name="Emerson J.B."/>
            <person name="Anantharaman K."/>
            <person name="Thomas B.C."/>
            <person name="Malmstrom R."/>
            <person name="Stieglmeier M."/>
            <person name="Klingl A."/>
            <person name="Woyke T."/>
            <person name="Ryan C.M."/>
            <person name="Banfield J.F."/>
        </authorList>
    </citation>
    <scope>NUCLEOTIDE SEQUENCE [LARGE SCALE GENOMIC DNA]</scope>
</reference>
<dbReference type="PANTHER" id="PTHR43328:SF1">
    <property type="entry name" value="N-ACETYLTRANSFERASE DOMAIN-CONTAINING PROTEIN"/>
    <property type="match status" value="1"/>
</dbReference>
<dbReference type="AlphaFoldDB" id="A0A2M6T0Y4"/>
<dbReference type="Pfam" id="PF00583">
    <property type="entry name" value="Acetyltransf_1"/>
    <property type="match status" value="1"/>
</dbReference>
<evidence type="ECO:0000313" key="2">
    <source>
        <dbReference type="EMBL" id="PIS38980.1"/>
    </source>
</evidence>
<dbReference type="Proteomes" id="UP000229390">
    <property type="component" value="Unassembled WGS sequence"/>
</dbReference>
<dbReference type="PANTHER" id="PTHR43328">
    <property type="entry name" value="ACETYLTRANSFERASE-RELATED"/>
    <property type="match status" value="1"/>
</dbReference>
<organism evidence="2 3">
    <name type="scientific">Candidatus Nealsonbacteria bacterium CG08_land_8_20_14_0_20_43_11</name>
    <dbReference type="NCBI Taxonomy" id="1974706"/>
    <lineage>
        <taxon>Bacteria</taxon>
        <taxon>Candidatus Nealsoniibacteriota</taxon>
    </lineage>
</organism>
<dbReference type="PROSITE" id="PS51186">
    <property type="entry name" value="GNAT"/>
    <property type="match status" value="1"/>
</dbReference>
<dbReference type="CDD" id="cd04301">
    <property type="entry name" value="NAT_SF"/>
    <property type="match status" value="1"/>
</dbReference>
<protein>
    <recommendedName>
        <fullName evidence="1">N-acetyltransferase domain-containing protein</fullName>
    </recommendedName>
</protein>
<evidence type="ECO:0000259" key="1">
    <source>
        <dbReference type="PROSITE" id="PS51186"/>
    </source>
</evidence>
<dbReference type="EMBL" id="PEYE01000014">
    <property type="protein sequence ID" value="PIS38980.1"/>
    <property type="molecule type" value="Genomic_DNA"/>
</dbReference>
<feature type="domain" description="N-acetyltransferase" evidence="1">
    <location>
        <begin position="17"/>
        <end position="182"/>
    </location>
</feature>
<dbReference type="Gene3D" id="3.40.630.30">
    <property type="match status" value="1"/>
</dbReference>
<accession>A0A2M6T0Y4</accession>
<dbReference type="GO" id="GO:0016747">
    <property type="term" value="F:acyltransferase activity, transferring groups other than amino-acyl groups"/>
    <property type="evidence" value="ECO:0007669"/>
    <property type="project" value="InterPro"/>
</dbReference>
<dbReference type="InterPro" id="IPR000182">
    <property type="entry name" value="GNAT_dom"/>
</dbReference>
<dbReference type="InterPro" id="IPR016181">
    <property type="entry name" value="Acyl_CoA_acyltransferase"/>
</dbReference>